<dbReference type="EMBL" id="WUBL01000002">
    <property type="protein sequence ID" value="KAF2973223.1"/>
    <property type="molecule type" value="Genomic_DNA"/>
</dbReference>
<gene>
    <name evidence="2" type="ORF">GQX73_g344</name>
</gene>
<organism evidence="2 3">
    <name type="scientific">Xylaria multiplex</name>
    <dbReference type="NCBI Taxonomy" id="323545"/>
    <lineage>
        <taxon>Eukaryota</taxon>
        <taxon>Fungi</taxon>
        <taxon>Dikarya</taxon>
        <taxon>Ascomycota</taxon>
        <taxon>Pezizomycotina</taxon>
        <taxon>Sordariomycetes</taxon>
        <taxon>Xylariomycetidae</taxon>
        <taxon>Xylariales</taxon>
        <taxon>Xylariaceae</taxon>
        <taxon>Xylaria</taxon>
    </lineage>
</organism>
<protein>
    <submittedName>
        <fullName evidence="2">Uncharacterized protein</fullName>
    </submittedName>
</protein>
<evidence type="ECO:0000256" key="1">
    <source>
        <dbReference type="SAM" id="MobiDB-lite"/>
    </source>
</evidence>
<feature type="region of interest" description="Disordered" evidence="1">
    <location>
        <begin position="51"/>
        <end position="73"/>
    </location>
</feature>
<evidence type="ECO:0000313" key="3">
    <source>
        <dbReference type="Proteomes" id="UP000481858"/>
    </source>
</evidence>
<name>A0A7C8IYB0_9PEZI</name>
<proteinExistence type="predicted"/>
<sequence>MFRRANDGGLTDHELFDEILDQIESQALTHSPKLPSTLLIDQNIDTEYADSSNVSISSNSRNTASTTSVLGSPSISNLESCRLIIPHISSISYDEQEAFSGTLETSPCGTIATAGHYECDNGGAGEPFDPENAELCRKCPPCPQGDYDSESHADADILFEYFCFPRES</sequence>
<keyword evidence="3" id="KW-1185">Reference proteome</keyword>
<comment type="caution">
    <text evidence="2">The sequence shown here is derived from an EMBL/GenBank/DDBJ whole genome shotgun (WGS) entry which is preliminary data.</text>
</comment>
<reference evidence="2 3" key="1">
    <citation type="submission" date="2019-12" db="EMBL/GenBank/DDBJ databases">
        <title>Draft genome sequence of the ascomycete Xylaria multiplex DSM 110363.</title>
        <authorList>
            <person name="Buettner E."/>
            <person name="Kellner H."/>
        </authorList>
    </citation>
    <scope>NUCLEOTIDE SEQUENCE [LARGE SCALE GENOMIC DNA]</scope>
    <source>
        <strain evidence="2 3">DSM 110363</strain>
    </source>
</reference>
<dbReference type="AlphaFoldDB" id="A0A7C8IYB0"/>
<dbReference type="InParanoid" id="A0A7C8IYB0"/>
<feature type="compositionally biased region" description="Low complexity" evidence="1">
    <location>
        <begin position="51"/>
        <end position="68"/>
    </location>
</feature>
<accession>A0A7C8IYB0</accession>
<evidence type="ECO:0000313" key="2">
    <source>
        <dbReference type="EMBL" id="KAF2973223.1"/>
    </source>
</evidence>
<dbReference type="OrthoDB" id="3564303at2759"/>
<dbReference type="Proteomes" id="UP000481858">
    <property type="component" value="Unassembled WGS sequence"/>
</dbReference>